<dbReference type="EMBL" id="CP031165">
    <property type="protein sequence ID" value="AXV09083.1"/>
    <property type="molecule type" value="Genomic_DNA"/>
</dbReference>
<dbReference type="Proteomes" id="UP000264006">
    <property type="component" value="Chromosome"/>
</dbReference>
<dbReference type="InterPro" id="IPR021454">
    <property type="entry name" value="DUF3105"/>
</dbReference>
<keyword evidence="2" id="KW-0472">Membrane</keyword>
<keyword evidence="2" id="KW-1133">Transmembrane helix</keyword>
<feature type="transmembrane region" description="Helical" evidence="2">
    <location>
        <begin position="37"/>
        <end position="55"/>
    </location>
</feature>
<dbReference type="AlphaFoldDB" id="A0A346Y3N6"/>
<keyword evidence="2" id="KW-0812">Transmembrane</keyword>
<feature type="region of interest" description="Disordered" evidence="1">
    <location>
        <begin position="1"/>
        <end position="26"/>
    </location>
</feature>
<feature type="compositionally biased region" description="Acidic residues" evidence="1">
    <location>
        <begin position="279"/>
        <end position="299"/>
    </location>
</feature>
<evidence type="ECO:0000313" key="4">
    <source>
        <dbReference type="Proteomes" id="UP000264006"/>
    </source>
</evidence>
<dbReference type="KEGG" id="euz:DVS28_a4418"/>
<proteinExistence type="predicted"/>
<feature type="compositionally biased region" description="Basic and acidic residues" evidence="1">
    <location>
        <begin position="1"/>
        <end position="10"/>
    </location>
</feature>
<accession>A0A346Y3N6</accession>
<gene>
    <name evidence="3" type="ORF">DVS28_a4418</name>
</gene>
<keyword evidence="4" id="KW-1185">Reference proteome</keyword>
<dbReference type="RefSeq" id="WP_164710887.1">
    <property type="nucleotide sequence ID" value="NZ_CP031165.1"/>
</dbReference>
<name>A0A346Y3N6_9ACTN</name>
<feature type="region of interest" description="Disordered" evidence="1">
    <location>
        <begin position="89"/>
        <end position="112"/>
    </location>
</feature>
<dbReference type="Pfam" id="PF11303">
    <property type="entry name" value="DUF3105"/>
    <property type="match status" value="1"/>
</dbReference>
<organism evidence="3 4">
    <name type="scientific">Euzebya pacifica</name>
    <dbReference type="NCBI Taxonomy" id="1608957"/>
    <lineage>
        <taxon>Bacteria</taxon>
        <taxon>Bacillati</taxon>
        <taxon>Actinomycetota</taxon>
        <taxon>Nitriliruptoria</taxon>
        <taxon>Euzebyales</taxon>
    </lineage>
</organism>
<reference evidence="3 4" key="1">
    <citation type="submission" date="2018-09" db="EMBL/GenBank/DDBJ databases">
        <title>Complete genome sequence of Euzebya sp. DY32-46 isolated from seawater of Pacific Ocean.</title>
        <authorList>
            <person name="Xu L."/>
            <person name="Wu Y.-H."/>
            <person name="Xu X.-W."/>
        </authorList>
    </citation>
    <scope>NUCLEOTIDE SEQUENCE [LARGE SCALE GENOMIC DNA]</scope>
    <source>
        <strain evidence="3 4">DY32-46</strain>
    </source>
</reference>
<feature type="region of interest" description="Disordered" evidence="1">
    <location>
        <begin position="251"/>
        <end position="299"/>
    </location>
</feature>
<evidence type="ECO:0000256" key="1">
    <source>
        <dbReference type="SAM" id="MobiDB-lite"/>
    </source>
</evidence>
<protein>
    <submittedName>
        <fullName evidence="3">Membrane protein</fullName>
    </submittedName>
</protein>
<sequence>MSEEQFESKRERQKARRAARLEQEAQQAKVQGVRRTATYGIVGLVVVALIGLLVFRQIQKGQQEEEQAAEVAARLDELGCTPDERQADLGGGHISGTADALSQEPPSAIYPDAPPSSGRHIGQVAPSGVYDVKIDPRFTTHNLEHGYVVAWYDADAPEDEVAELKAWGEEMLDGDYPKLIVSEYYEDIPDANFAYTAWFFRQTCDTFDADVAEVFTRTHYDTAGEAPEKGIPTHNVGAQGVIDPEGEDLFLPPLDEEFGGTSAVDEVEGTDPASAIDPGNEDTEAAEPAEDEPVEAATE</sequence>
<evidence type="ECO:0000256" key="2">
    <source>
        <dbReference type="SAM" id="Phobius"/>
    </source>
</evidence>
<evidence type="ECO:0000313" key="3">
    <source>
        <dbReference type="EMBL" id="AXV09083.1"/>
    </source>
</evidence>